<evidence type="ECO:0000313" key="2">
    <source>
        <dbReference type="Proteomes" id="UP000515506"/>
    </source>
</evidence>
<accession>A0ABX6R8J3</accession>
<dbReference type="Proteomes" id="UP000515506">
    <property type="component" value="Chromosome"/>
</dbReference>
<proteinExistence type="predicted"/>
<dbReference type="EMBL" id="CP060028">
    <property type="protein sequence ID" value="QND79583.1"/>
    <property type="molecule type" value="Genomic_DNA"/>
</dbReference>
<keyword evidence="2" id="KW-1185">Reference proteome</keyword>
<gene>
    <name evidence="1" type="ORF">H4W19_14715</name>
</gene>
<organism evidence="1 2">
    <name type="scientific">Pseudoxanthomonas mexicana</name>
    <dbReference type="NCBI Taxonomy" id="128785"/>
    <lineage>
        <taxon>Bacteria</taxon>
        <taxon>Pseudomonadati</taxon>
        <taxon>Pseudomonadota</taxon>
        <taxon>Gammaproteobacteria</taxon>
        <taxon>Lysobacterales</taxon>
        <taxon>Lysobacteraceae</taxon>
        <taxon>Pseudoxanthomonas</taxon>
    </lineage>
</organism>
<evidence type="ECO:0000313" key="1">
    <source>
        <dbReference type="EMBL" id="QND79583.1"/>
    </source>
</evidence>
<reference evidence="1 2" key="1">
    <citation type="submission" date="2020-08" db="EMBL/GenBank/DDBJ databases">
        <title>Streptomycin resistant and MDR strain, P. mexicana.</title>
        <authorList>
            <person name="Ganesh-kumar S."/>
            <person name="Zhe T."/>
            <person name="Yu Z."/>
            <person name="Min Y."/>
        </authorList>
    </citation>
    <scope>NUCLEOTIDE SEQUENCE [LARGE SCALE GENOMIC DNA]</scope>
    <source>
        <strain evidence="1 2">GTZY</strain>
    </source>
</reference>
<sequence>MRGTGENTDILSVQAVLVRVADQLKKAKSRTDDPEKIKAINHELIEVNHRITMTGALIFHKRTIKITEAARKVKDARVEVELEIKRVDKINSFIKKISAFLALVDKVIDLAKLVI</sequence>
<protein>
    <submittedName>
        <fullName evidence="1">Uncharacterized protein</fullName>
    </submittedName>
</protein>
<name>A0ABX6R8J3_PSEMX</name>
<dbReference type="RefSeq" id="WP_185894912.1">
    <property type="nucleotide sequence ID" value="NZ_CP060028.1"/>
</dbReference>